<dbReference type="Proteomes" id="UP000011509">
    <property type="component" value="Unassembled WGS sequence"/>
</dbReference>
<feature type="region of interest" description="Disordered" evidence="1">
    <location>
        <begin position="1"/>
        <end position="43"/>
    </location>
</feature>
<keyword evidence="3" id="KW-1185">Reference proteome</keyword>
<accession>M0ETT8</accession>
<evidence type="ECO:0000256" key="1">
    <source>
        <dbReference type="SAM" id="MobiDB-lite"/>
    </source>
</evidence>
<evidence type="ECO:0000313" key="2">
    <source>
        <dbReference type="EMBL" id="ELZ50493.1"/>
    </source>
</evidence>
<name>M0ETT8_9EURY</name>
<feature type="compositionally biased region" description="Polar residues" evidence="1">
    <location>
        <begin position="25"/>
        <end position="41"/>
    </location>
</feature>
<evidence type="ECO:0000313" key="3">
    <source>
        <dbReference type="Proteomes" id="UP000011509"/>
    </source>
</evidence>
<sequence length="223" mass="25722">MTDNDFDISDPDTIARSDANENELENTASNYETSASSSLSGDLNADDAEKFIEEIESEQEYIQITPVREEVNSETVKRELYGLHRYGNGRKLPLDMELHIAGIEPVANFEFIIYKPEDEAQFKFFIGPGERGDVTCDRLEGTTRSQYPENFEFDREQFDITNVFDEVPEMIRWEGVEEKRRDWMTTLTSYNNEAIERSPLSNLLETIIQTDGSVIFRVTQNKC</sequence>
<gene>
    <name evidence="2" type="ORF">C464_02795</name>
</gene>
<organism evidence="2 3">
    <name type="scientific">Halorubrum coriense DSM 10284</name>
    <dbReference type="NCBI Taxonomy" id="1227466"/>
    <lineage>
        <taxon>Archaea</taxon>
        <taxon>Methanobacteriati</taxon>
        <taxon>Methanobacteriota</taxon>
        <taxon>Stenosarchaea group</taxon>
        <taxon>Halobacteria</taxon>
        <taxon>Halobacteriales</taxon>
        <taxon>Haloferacaceae</taxon>
        <taxon>Halorubrum</taxon>
    </lineage>
</organism>
<protein>
    <submittedName>
        <fullName evidence="2">Conjugation protein</fullName>
    </submittedName>
</protein>
<dbReference type="AlphaFoldDB" id="M0ETT8"/>
<feature type="compositionally biased region" description="Acidic residues" evidence="1">
    <location>
        <begin position="1"/>
        <end position="10"/>
    </location>
</feature>
<comment type="caution">
    <text evidence="2">The sequence shown here is derived from an EMBL/GenBank/DDBJ whole genome shotgun (WGS) entry which is preliminary data.</text>
</comment>
<proteinExistence type="predicted"/>
<dbReference type="PATRIC" id="fig|1227466.3.peg.563"/>
<dbReference type="EMBL" id="AOJL01000013">
    <property type="protein sequence ID" value="ELZ50493.1"/>
    <property type="molecule type" value="Genomic_DNA"/>
</dbReference>
<reference evidence="2 3" key="1">
    <citation type="journal article" date="2014" name="PLoS Genet.">
        <title>Phylogenetically driven sequencing of extremely halophilic archaea reveals strategies for static and dynamic osmo-response.</title>
        <authorList>
            <person name="Becker E.A."/>
            <person name="Seitzer P.M."/>
            <person name="Tritt A."/>
            <person name="Larsen D."/>
            <person name="Krusor M."/>
            <person name="Yao A.I."/>
            <person name="Wu D."/>
            <person name="Madern D."/>
            <person name="Eisen J.A."/>
            <person name="Darling A.E."/>
            <person name="Facciotti M.T."/>
        </authorList>
    </citation>
    <scope>NUCLEOTIDE SEQUENCE [LARGE SCALE GENOMIC DNA]</scope>
    <source>
        <strain evidence="2 3">DSM 10284</strain>
    </source>
</reference>